<gene>
    <name evidence="2" type="ORF">CPB83DRAFT_943005</name>
</gene>
<dbReference type="Pfam" id="PF12937">
    <property type="entry name" value="F-box-like"/>
    <property type="match status" value="1"/>
</dbReference>
<dbReference type="EMBL" id="MU157829">
    <property type="protein sequence ID" value="KAF9533249.1"/>
    <property type="molecule type" value="Genomic_DNA"/>
</dbReference>
<sequence length="634" mass="72488">MSAEGPPIGNELTLYQLLHASKWKAQCHQHTPAISSVTSYARPQYDQMMSMTQVIFAELGRQRNALLPINVLPVEVLMRIFIALQDDVEETINDFSLDVFSPFSVQDFLGAYTGVCRHWRRVALSSPLLWRNILLENGADGPATIAKDFVTRSAPGPIRLIYYPRWTRKDQVADIVNFFLSLSKARERLEQLVIPGRGEKKNAHYICNLLRRPLKNLRSLSINCKYSSSVEKQLHALKAPNLRSLTLANAKSIPQQLLLNLTHFELKWHAIHFLGPFLGILRAMPSLQVLILDYAAPYREHGFVQQSLDLPCIKYIWLDDLRAHISEPFVLINKLNISSNAQVSWNDSMTNQNIHKSEMAPPLSMLNSVTHLLLEPSGNANMIQGNCMTMDMRQQSGLFPLLHNIRFLARSAGASDNLYWSSSLPNIEEYHVRADSLKRALVWELERPVSPVFLNLITLCIWKRPWESLDDGIGPFDRKNSELRELGRKLEVYHSVTRTRSNGTTYRIELRSTSGRLLSLDWMLAISNPIHIGKDSPMQEVYSPQMRFPALTRFSRSYATRIISMMLQEDVEETLRNPSSGTDMFPTDDFSRRLHRLLAQEPERLEQLAIPGSIRREQYDLYLLSAYPASQLPS</sequence>
<protein>
    <recommendedName>
        <fullName evidence="1">F-box domain-containing protein</fullName>
    </recommendedName>
</protein>
<evidence type="ECO:0000259" key="1">
    <source>
        <dbReference type="Pfam" id="PF12937"/>
    </source>
</evidence>
<keyword evidence="3" id="KW-1185">Reference proteome</keyword>
<dbReference type="OrthoDB" id="2884925at2759"/>
<dbReference type="SUPFAM" id="SSF81383">
    <property type="entry name" value="F-box domain"/>
    <property type="match status" value="1"/>
</dbReference>
<dbReference type="Gene3D" id="1.20.1280.50">
    <property type="match status" value="1"/>
</dbReference>
<accession>A0A9P6EQI6</accession>
<dbReference type="PANTHER" id="PTHR38926:SF5">
    <property type="entry name" value="F-BOX AND LEUCINE-RICH REPEAT PROTEIN 6"/>
    <property type="match status" value="1"/>
</dbReference>
<proteinExistence type="predicted"/>
<reference evidence="2" key="1">
    <citation type="submission" date="2020-11" db="EMBL/GenBank/DDBJ databases">
        <authorList>
            <consortium name="DOE Joint Genome Institute"/>
            <person name="Ahrendt S."/>
            <person name="Riley R."/>
            <person name="Andreopoulos W."/>
            <person name="Labutti K."/>
            <person name="Pangilinan J."/>
            <person name="Ruiz-Duenas F.J."/>
            <person name="Barrasa J.M."/>
            <person name="Sanchez-Garcia M."/>
            <person name="Camarero S."/>
            <person name="Miyauchi S."/>
            <person name="Serrano A."/>
            <person name="Linde D."/>
            <person name="Babiker R."/>
            <person name="Drula E."/>
            <person name="Ayuso-Fernandez I."/>
            <person name="Pacheco R."/>
            <person name="Padilla G."/>
            <person name="Ferreira P."/>
            <person name="Barriuso J."/>
            <person name="Kellner H."/>
            <person name="Castanera R."/>
            <person name="Alfaro M."/>
            <person name="Ramirez L."/>
            <person name="Pisabarro A.G."/>
            <person name="Kuo A."/>
            <person name="Tritt A."/>
            <person name="Lipzen A."/>
            <person name="He G."/>
            <person name="Yan M."/>
            <person name="Ng V."/>
            <person name="Cullen D."/>
            <person name="Martin F."/>
            <person name="Rosso M.-N."/>
            <person name="Henrissat B."/>
            <person name="Hibbett D."/>
            <person name="Martinez A.T."/>
            <person name="Grigoriev I.V."/>
        </authorList>
    </citation>
    <scope>NUCLEOTIDE SEQUENCE</scope>
    <source>
        <strain evidence="2">CBS 506.95</strain>
    </source>
</reference>
<evidence type="ECO:0000313" key="2">
    <source>
        <dbReference type="EMBL" id="KAF9533249.1"/>
    </source>
</evidence>
<dbReference type="InterPro" id="IPR036047">
    <property type="entry name" value="F-box-like_dom_sf"/>
</dbReference>
<name>A0A9P6EQI6_9AGAR</name>
<dbReference type="AlphaFoldDB" id="A0A9P6EQI6"/>
<dbReference type="PANTHER" id="PTHR38926">
    <property type="entry name" value="F-BOX DOMAIN CONTAINING PROTEIN, EXPRESSED"/>
    <property type="match status" value="1"/>
</dbReference>
<feature type="domain" description="F-box" evidence="1">
    <location>
        <begin position="69"/>
        <end position="135"/>
    </location>
</feature>
<evidence type="ECO:0000313" key="3">
    <source>
        <dbReference type="Proteomes" id="UP000807306"/>
    </source>
</evidence>
<comment type="caution">
    <text evidence="2">The sequence shown here is derived from an EMBL/GenBank/DDBJ whole genome shotgun (WGS) entry which is preliminary data.</text>
</comment>
<dbReference type="InterPro" id="IPR001810">
    <property type="entry name" value="F-box_dom"/>
</dbReference>
<organism evidence="2 3">
    <name type="scientific">Crepidotus variabilis</name>
    <dbReference type="NCBI Taxonomy" id="179855"/>
    <lineage>
        <taxon>Eukaryota</taxon>
        <taxon>Fungi</taxon>
        <taxon>Dikarya</taxon>
        <taxon>Basidiomycota</taxon>
        <taxon>Agaricomycotina</taxon>
        <taxon>Agaricomycetes</taxon>
        <taxon>Agaricomycetidae</taxon>
        <taxon>Agaricales</taxon>
        <taxon>Agaricineae</taxon>
        <taxon>Crepidotaceae</taxon>
        <taxon>Crepidotus</taxon>
    </lineage>
</organism>
<dbReference type="Proteomes" id="UP000807306">
    <property type="component" value="Unassembled WGS sequence"/>
</dbReference>